<keyword evidence="1" id="KW-0812">Transmembrane</keyword>
<keyword evidence="1" id="KW-0472">Membrane</keyword>
<feature type="transmembrane region" description="Helical" evidence="1">
    <location>
        <begin position="20"/>
        <end position="42"/>
    </location>
</feature>
<reference evidence="2 3" key="1">
    <citation type="journal article" date="2018" name="Nat. Biotechnol.">
        <title>A standardized bacterial taxonomy based on genome phylogeny substantially revises the tree of life.</title>
        <authorList>
            <person name="Parks D.H."/>
            <person name="Chuvochina M."/>
            <person name="Waite D.W."/>
            <person name="Rinke C."/>
            <person name="Skarshewski A."/>
            <person name="Chaumeil P.A."/>
            <person name="Hugenholtz P."/>
        </authorList>
    </citation>
    <scope>NUCLEOTIDE SEQUENCE [LARGE SCALE GENOMIC DNA]</scope>
    <source>
        <strain evidence="2">UBA9375</strain>
    </source>
</reference>
<dbReference type="SUPFAM" id="SSF52047">
    <property type="entry name" value="RNI-like"/>
    <property type="match status" value="1"/>
</dbReference>
<name>A0A3D3QZD9_9PLAN</name>
<accession>A0A3D3QZD9</accession>
<dbReference type="Proteomes" id="UP000263642">
    <property type="component" value="Unassembled WGS sequence"/>
</dbReference>
<dbReference type="InterPro" id="IPR032675">
    <property type="entry name" value="LRR_dom_sf"/>
</dbReference>
<gene>
    <name evidence="2" type="ORF">DIT97_02455</name>
</gene>
<comment type="caution">
    <text evidence="2">The sequence shown here is derived from an EMBL/GenBank/DDBJ whole genome shotgun (WGS) entry which is preliminary data.</text>
</comment>
<dbReference type="Gene3D" id="3.80.10.10">
    <property type="entry name" value="Ribonuclease Inhibitor"/>
    <property type="match status" value="1"/>
</dbReference>
<proteinExistence type="predicted"/>
<protein>
    <recommendedName>
        <fullName evidence="4">Leucine Rich repeats (2 copies)</fullName>
    </recommendedName>
</protein>
<evidence type="ECO:0008006" key="4">
    <source>
        <dbReference type="Google" id="ProtNLM"/>
    </source>
</evidence>
<evidence type="ECO:0000313" key="3">
    <source>
        <dbReference type="Proteomes" id="UP000263642"/>
    </source>
</evidence>
<sequence length="207" mass="23737">MSSTLEQQKERWLADSRNRIRLVIRLLLVLIVTLFLSLFLYIQNLKQKNAFTQKLIDAQVNVWDTYSMKPPLVPNLLVPYIGKYISYREKYVIELDASNTDITDDTLAEIALLNQIAYLNLENCRITNQTLERLQELPDLSRLNLKNTQITDAGLKYLAGLKKIEVINLEQTTVTKEAAMKLEEQLKAARPKSTSGKTPVKDPVVLF</sequence>
<organism evidence="2 3">
    <name type="scientific">Gimesia maris</name>
    <dbReference type="NCBI Taxonomy" id="122"/>
    <lineage>
        <taxon>Bacteria</taxon>
        <taxon>Pseudomonadati</taxon>
        <taxon>Planctomycetota</taxon>
        <taxon>Planctomycetia</taxon>
        <taxon>Planctomycetales</taxon>
        <taxon>Planctomycetaceae</taxon>
        <taxon>Gimesia</taxon>
    </lineage>
</organism>
<evidence type="ECO:0000313" key="2">
    <source>
        <dbReference type="EMBL" id="HCO21974.1"/>
    </source>
</evidence>
<evidence type="ECO:0000256" key="1">
    <source>
        <dbReference type="SAM" id="Phobius"/>
    </source>
</evidence>
<keyword evidence="1" id="KW-1133">Transmembrane helix</keyword>
<dbReference type="EMBL" id="DQAY01000019">
    <property type="protein sequence ID" value="HCO21974.1"/>
    <property type="molecule type" value="Genomic_DNA"/>
</dbReference>
<dbReference type="AlphaFoldDB" id="A0A3D3QZD9"/>